<name>A0ABU6F4M9_9ACTN</name>
<keyword evidence="6" id="KW-1185">Reference proteome</keyword>
<dbReference type="Gene3D" id="2.40.50.100">
    <property type="match status" value="1"/>
</dbReference>
<evidence type="ECO:0000256" key="3">
    <source>
        <dbReference type="ARBA" id="ARBA00022840"/>
    </source>
</evidence>
<evidence type="ECO:0000259" key="4">
    <source>
        <dbReference type="PROSITE" id="PS50893"/>
    </source>
</evidence>
<dbReference type="Pfam" id="PF08402">
    <property type="entry name" value="TOBE_2"/>
    <property type="match status" value="1"/>
</dbReference>
<dbReference type="InterPro" id="IPR003439">
    <property type="entry name" value="ABC_transporter-like_ATP-bd"/>
</dbReference>
<sequence length="380" mass="40446">MATDLPASVASVGVTISGVRKQFPKHLALDGIDLSVPAGSFTTLLGPSGCGKTTLLRILAGFETATSGSVSFGDRDVATVPPWKRDVGFVFQNYALWPQMRVSENVAYGLKLRKLSKTEIARRVHATLDQVGLAQRADAFPGQLSGGQQQRVAMARALALRPTVLLLDEPLSNLDAKMRVDMRHELLTLQREAGITAVYVTHDQEEALEMSDVVAVMNNGRIEQVGSPSDIYERPATSFVASFVGQVTLIAGRCTPTGFVPDLPAARPLTEIPEGVHEREHGSCQLALRPEDITVVEPGHAECHWEGTLERTTYHGRGRTSSVRLADGTRCLVAHRAPLTAGPGDTVGLRALGGCLVPIDRRVSPVPAPGATAAASSPSG</sequence>
<comment type="caution">
    <text evidence="5">The sequence shown here is derived from an EMBL/GenBank/DDBJ whole genome shotgun (WGS) entry which is preliminary data.</text>
</comment>
<gene>
    <name evidence="5" type="ORF">OKJ99_09865</name>
</gene>
<organism evidence="5 6">
    <name type="scientific">Streptomyces endophyticus</name>
    <dbReference type="NCBI Taxonomy" id="714166"/>
    <lineage>
        <taxon>Bacteria</taxon>
        <taxon>Bacillati</taxon>
        <taxon>Actinomycetota</taxon>
        <taxon>Actinomycetes</taxon>
        <taxon>Kitasatosporales</taxon>
        <taxon>Streptomycetaceae</taxon>
        <taxon>Streptomyces</taxon>
    </lineage>
</organism>
<dbReference type="InterPro" id="IPR027417">
    <property type="entry name" value="P-loop_NTPase"/>
</dbReference>
<dbReference type="PANTHER" id="PTHR42781">
    <property type="entry name" value="SPERMIDINE/PUTRESCINE IMPORT ATP-BINDING PROTEIN POTA"/>
    <property type="match status" value="1"/>
</dbReference>
<dbReference type="Proteomes" id="UP001354931">
    <property type="component" value="Unassembled WGS sequence"/>
</dbReference>
<dbReference type="InterPro" id="IPR008995">
    <property type="entry name" value="Mo/tungstate-bd_C_term_dom"/>
</dbReference>
<dbReference type="SMART" id="SM00382">
    <property type="entry name" value="AAA"/>
    <property type="match status" value="1"/>
</dbReference>
<feature type="domain" description="ABC transporter" evidence="4">
    <location>
        <begin position="14"/>
        <end position="244"/>
    </location>
</feature>
<proteinExistence type="predicted"/>
<dbReference type="InterPro" id="IPR017871">
    <property type="entry name" value="ABC_transporter-like_CS"/>
</dbReference>
<accession>A0ABU6F4M9</accession>
<dbReference type="InterPro" id="IPR050093">
    <property type="entry name" value="ABC_SmlMolc_Importer"/>
</dbReference>
<evidence type="ECO:0000256" key="2">
    <source>
        <dbReference type="ARBA" id="ARBA00022741"/>
    </source>
</evidence>
<dbReference type="Gene3D" id="3.40.50.300">
    <property type="entry name" value="P-loop containing nucleotide triphosphate hydrolases"/>
    <property type="match status" value="1"/>
</dbReference>
<keyword evidence="2" id="KW-0547">Nucleotide-binding</keyword>
<dbReference type="InterPro" id="IPR013611">
    <property type="entry name" value="Transp-assoc_OB_typ2"/>
</dbReference>
<evidence type="ECO:0000313" key="5">
    <source>
        <dbReference type="EMBL" id="MEB8337812.1"/>
    </source>
</evidence>
<keyword evidence="1" id="KW-0813">Transport</keyword>
<dbReference type="GO" id="GO:0005524">
    <property type="term" value="F:ATP binding"/>
    <property type="evidence" value="ECO:0007669"/>
    <property type="project" value="UniProtKB-KW"/>
</dbReference>
<dbReference type="Pfam" id="PF00005">
    <property type="entry name" value="ABC_tran"/>
    <property type="match status" value="1"/>
</dbReference>
<dbReference type="SUPFAM" id="SSF50331">
    <property type="entry name" value="MOP-like"/>
    <property type="match status" value="1"/>
</dbReference>
<dbReference type="InterPro" id="IPR003593">
    <property type="entry name" value="AAA+_ATPase"/>
</dbReference>
<dbReference type="PANTHER" id="PTHR42781:SF4">
    <property type="entry name" value="SPERMIDINE_PUTRESCINE IMPORT ATP-BINDING PROTEIN POTA"/>
    <property type="match status" value="1"/>
</dbReference>
<dbReference type="EMBL" id="JAOZYC010000075">
    <property type="protein sequence ID" value="MEB8337812.1"/>
    <property type="molecule type" value="Genomic_DNA"/>
</dbReference>
<dbReference type="RefSeq" id="WP_326015482.1">
    <property type="nucleotide sequence ID" value="NZ_JAOZYC010000075.1"/>
</dbReference>
<keyword evidence="3 5" id="KW-0067">ATP-binding</keyword>
<evidence type="ECO:0000313" key="6">
    <source>
        <dbReference type="Proteomes" id="UP001354931"/>
    </source>
</evidence>
<dbReference type="PROSITE" id="PS50893">
    <property type="entry name" value="ABC_TRANSPORTER_2"/>
    <property type="match status" value="1"/>
</dbReference>
<dbReference type="PROSITE" id="PS00211">
    <property type="entry name" value="ABC_TRANSPORTER_1"/>
    <property type="match status" value="1"/>
</dbReference>
<dbReference type="SUPFAM" id="SSF52540">
    <property type="entry name" value="P-loop containing nucleoside triphosphate hydrolases"/>
    <property type="match status" value="1"/>
</dbReference>
<evidence type="ECO:0000256" key="1">
    <source>
        <dbReference type="ARBA" id="ARBA00022448"/>
    </source>
</evidence>
<protein>
    <submittedName>
        <fullName evidence="5">ABC transporter ATP-binding protein</fullName>
    </submittedName>
</protein>
<reference evidence="5 6" key="1">
    <citation type="submission" date="2022-10" db="EMBL/GenBank/DDBJ databases">
        <authorList>
            <person name="Xie J."/>
            <person name="Shen N."/>
        </authorList>
    </citation>
    <scope>NUCLEOTIDE SEQUENCE [LARGE SCALE GENOMIC DNA]</scope>
    <source>
        <strain evidence="5 6">YIM65594</strain>
    </source>
</reference>